<keyword evidence="2" id="KW-1185">Reference proteome</keyword>
<protein>
    <submittedName>
        <fullName evidence="1">Uncharacterized protein</fullName>
    </submittedName>
</protein>
<comment type="caution">
    <text evidence="1">The sequence shown here is derived from an EMBL/GenBank/DDBJ whole genome shotgun (WGS) entry which is preliminary data.</text>
</comment>
<dbReference type="RefSeq" id="WP_045459475.1">
    <property type="nucleotide sequence ID" value="NZ_BBLT01000002.1"/>
</dbReference>
<dbReference type="Proteomes" id="UP000030185">
    <property type="component" value="Unassembled WGS sequence"/>
</dbReference>
<organism evidence="1 2">
    <name type="scientific">Sporocytophaga myxococcoides</name>
    <dbReference type="NCBI Taxonomy" id="153721"/>
    <lineage>
        <taxon>Bacteria</taxon>
        <taxon>Pseudomonadati</taxon>
        <taxon>Bacteroidota</taxon>
        <taxon>Cytophagia</taxon>
        <taxon>Cytophagales</taxon>
        <taxon>Cytophagaceae</taxon>
        <taxon>Sporocytophaga</taxon>
    </lineage>
</organism>
<reference evidence="1 2" key="1">
    <citation type="submission" date="2014-09" db="EMBL/GenBank/DDBJ databases">
        <title>Sporocytophaga myxococcoides PG-01 genome sequencing.</title>
        <authorList>
            <person name="Liu L."/>
            <person name="Gao P.J."/>
            <person name="Chen G.J."/>
            <person name="Wang L.S."/>
        </authorList>
    </citation>
    <scope>NUCLEOTIDE SEQUENCE [LARGE SCALE GENOMIC DNA]</scope>
    <source>
        <strain evidence="1 2">PG-01</strain>
    </source>
</reference>
<dbReference type="EMBL" id="BBLT01000002">
    <property type="protein sequence ID" value="GAL83808.1"/>
    <property type="molecule type" value="Genomic_DNA"/>
</dbReference>
<accession>A0A098LCM6</accession>
<gene>
    <name evidence="1" type="ORF">MYP_1036</name>
</gene>
<evidence type="ECO:0000313" key="1">
    <source>
        <dbReference type="EMBL" id="GAL83808.1"/>
    </source>
</evidence>
<evidence type="ECO:0000313" key="2">
    <source>
        <dbReference type="Proteomes" id="UP000030185"/>
    </source>
</evidence>
<name>A0A098LCM6_9BACT</name>
<sequence>MNIKEMFLLLIIVLSVIGFGYAVYYSFFSAPDFNAVGKNTVVTLVKIIPDKNGVKGDYTFNCNGEFRTVGGGVIWGAICGDKYEALYDSSSCRHVKILFYRPVFSDTEIVGVTTGEIYEVAPPFIFKPYVKFKYSADAQCVKNDRRSYRPKSFTLA</sequence>
<proteinExistence type="predicted"/>
<dbReference type="AlphaFoldDB" id="A0A098LCM6"/>